<organism evidence="1 2">
    <name type="scientific">Helicobacter pylori GAM120Ai</name>
    <dbReference type="NCBI Taxonomy" id="1159029"/>
    <lineage>
        <taxon>Bacteria</taxon>
        <taxon>Pseudomonadati</taxon>
        <taxon>Campylobacterota</taxon>
        <taxon>Epsilonproteobacteria</taxon>
        <taxon>Campylobacterales</taxon>
        <taxon>Helicobacteraceae</taxon>
        <taxon>Helicobacter</taxon>
    </lineage>
</organism>
<dbReference type="Proteomes" id="UP000012012">
    <property type="component" value="Unassembled WGS sequence"/>
</dbReference>
<evidence type="ECO:0000313" key="1">
    <source>
        <dbReference type="EMBL" id="EMG95469.1"/>
    </source>
</evidence>
<proteinExistence type="predicted"/>
<comment type="caution">
    <text evidence="1">The sequence shown here is derived from an EMBL/GenBank/DDBJ whole genome shotgun (WGS) entry which is preliminary data.</text>
</comment>
<sequence length="42" mass="4885">MIENNPNHYAGGKYVFELLCRVITLSVKSVDLIEKISEKRFE</sequence>
<name>A0AAV3IEL6_HELPX</name>
<protein>
    <submittedName>
        <fullName evidence="1">Uncharacterized protein</fullName>
    </submittedName>
</protein>
<accession>A0AAV3IEL6</accession>
<reference evidence="1 2" key="1">
    <citation type="submission" date="2012-11" db="EMBL/GenBank/DDBJ databases">
        <authorList>
            <person name="Weinstock G."/>
            <person name="Sodergren E."/>
            <person name="Lobos E.A."/>
            <person name="Fulton L."/>
            <person name="Fulton R."/>
            <person name="Courtney L."/>
            <person name="Fronick C."/>
            <person name="O'Laughlin M."/>
            <person name="Godfrey J."/>
            <person name="Wilson R.M."/>
            <person name="Miner T."/>
            <person name="Farmer C."/>
            <person name="Delehaunty K."/>
            <person name="Cordes M."/>
            <person name="Minx P."/>
            <person name="Tomlinson C."/>
            <person name="Chen J."/>
            <person name="Wollam A."/>
            <person name="Pepin K.H."/>
            <person name="Bhonagiri V."/>
            <person name="Zhang X."/>
            <person name="Suruliraj S."/>
            <person name="Antonio M."/>
            <person name="Secka O."/>
            <person name="Thomas J."/>
            <person name="Warren W."/>
            <person name="Mitreva M."/>
            <person name="Mardis E.R."/>
            <person name="Wilson R.K."/>
        </authorList>
    </citation>
    <scope>NUCLEOTIDE SEQUENCE [LARGE SCALE GENOMIC DNA]</scope>
    <source>
        <strain evidence="1 2">GAM120Ai</strain>
    </source>
</reference>
<gene>
    <name evidence="1" type="ORF">HMPREF1401_00930</name>
</gene>
<dbReference type="EMBL" id="APDF01000039">
    <property type="protein sequence ID" value="EMG95469.1"/>
    <property type="molecule type" value="Genomic_DNA"/>
</dbReference>
<dbReference type="AlphaFoldDB" id="A0AAV3IEL6"/>
<evidence type="ECO:0000313" key="2">
    <source>
        <dbReference type="Proteomes" id="UP000012012"/>
    </source>
</evidence>